<keyword evidence="3" id="KW-0472">Membrane</keyword>
<dbReference type="SUPFAM" id="SSF53448">
    <property type="entry name" value="Nucleotide-diphospho-sugar transferases"/>
    <property type="match status" value="1"/>
</dbReference>
<evidence type="ECO:0000256" key="2">
    <source>
        <dbReference type="ARBA" id="ARBA00022679"/>
    </source>
</evidence>
<organism evidence="5 6">
    <name type="scientific">Prevotella heparinolytica</name>
    <dbReference type="NCBI Taxonomy" id="28113"/>
    <lineage>
        <taxon>Bacteria</taxon>
        <taxon>Pseudomonadati</taxon>
        <taxon>Bacteroidota</taxon>
        <taxon>Bacteroidia</taxon>
        <taxon>Bacteroidales</taxon>
        <taxon>Bacteroidaceae</taxon>
        <taxon>Bacteroides</taxon>
    </lineage>
</organism>
<dbReference type="AlphaFoldDB" id="A0A3P2A3W7"/>
<dbReference type="GO" id="GO:0016758">
    <property type="term" value="F:hexosyltransferase activity"/>
    <property type="evidence" value="ECO:0007669"/>
    <property type="project" value="UniProtKB-ARBA"/>
</dbReference>
<dbReference type="PANTHER" id="PTHR22916:SF51">
    <property type="entry name" value="GLYCOSYLTRANSFERASE EPSH-RELATED"/>
    <property type="match status" value="1"/>
</dbReference>
<protein>
    <submittedName>
        <fullName evidence="5">Glycosyltransferase family 2 protein</fullName>
    </submittedName>
</protein>
<proteinExistence type="predicted"/>
<dbReference type="EMBL" id="RQYF01000039">
    <property type="protein sequence ID" value="RRD90151.1"/>
    <property type="molecule type" value="Genomic_DNA"/>
</dbReference>
<evidence type="ECO:0000256" key="3">
    <source>
        <dbReference type="SAM" id="Phobius"/>
    </source>
</evidence>
<dbReference type="Pfam" id="PF00535">
    <property type="entry name" value="Glycos_transf_2"/>
    <property type="match status" value="1"/>
</dbReference>
<reference evidence="5 6" key="1">
    <citation type="submission" date="2018-11" db="EMBL/GenBank/DDBJ databases">
        <title>Genomes From Bacteria Associated with the Canine Oral Cavity: a Test Case for Automated Genome-Based Taxonomic Assignment.</title>
        <authorList>
            <person name="Coil D.A."/>
            <person name="Jospin G."/>
            <person name="Darling A.E."/>
            <person name="Wallis C."/>
            <person name="Davis I.J."/>
            <person name="Harris S."/>
            <person name="Eisen J.A."/>
            <person name="Holcombe L.J."/>
            <person name="O'Flynn C."/>
        </authorList>
    </citation>
    <scope>NUCLEOTIDE SEQUENCE [LARGE SCALE GENOMIC DNA]</scope>
    <source>
        <strain evidence="5 6">OH1047_COT-310</strain>
    </source>
</reference>
<sequence>MKVSVIIPVYNVSKYIERCLLSVLNQTWQDLEVILVNDCTPDDSMEIAERVVKAHPRGKDVLFRANEKNKGLSATRNLAIHAATGDYLFFLDSDDYLPLDSLAILSLELQTKKYDFVLGDYEITGQSRSLHSHKMGKRGLHSNEEILSSYSMFLWPRMACNILVNRNFLLSEELFFKERIVHEDDLWTFQLACKAGSAYFCNKTTYYYYTHSNSITGNPSLWNLQCRVFIVDLMYNYILSDAKLMRNKYVYVTFEETKAKYFDRILYFTKDESFRYKSYQSFRQRRYISNLKAFLCFHLHLSLFLRNLHYAFPIHLGYLYFKFFVKFSYYLLVLPIKVKRLLHIK</sequence>
<gene>
    <name evidence="5" type="ORF">EII33_08795</name>
</gene>
<dbReference type="PANTHER" id="PTHR22916">
    <property type="entry name" value="GLYCOSYLTRANSFERASE"/>
    <property type="match status" value="1"/>
</dbReference>
<dbReference type="CDD" id="cd00761">
    <property type="entry name" value="Glyco_tranf_GTA_type"/>
    <property type="match status" value="1"/>
</dbReference>
<evidence type="ECO:0000313" key="5">
    <source>
        <dbReference type="EMBL" id="RRD90151.1"/>
    </source>
</evidence>
<dbReference type="InterPro" id="IPR001173">
    <property type="entry name" value="Glyco_trans_2-like"/>
</dbReference>
<feature type="transmembrane region" description="Helical" evidence="3">
    <location>
        <begin position="317"/>
        <end position="336"/>
    </location>
</feature>
<keyword evidence="3" id="KW-0812">Transmembrane</keyword>
<evidence type="ECO:0000259" key="4">
    <source>
        <dbReference type="Pfam" id="PF00535"/>
    </source>
</evidence>
<dbReference type="RefSeq" id="WP_125239399.1">
    <property type="nucleotide sequence ID" value="NZ_CAUSQV010000007.1"/>
</dbReference>
<keyword evidence="1" id="KW-0328">Glycosyltransferase</keyword>
<evidence type="ECO:0000256" key="1">
    <source>
        <dbReference type="ARBA" id="ARBA00022676"/>
    </source>
</evidence>
<accession>A0A3P2A3W7</accession>
<keyword evidence="2 5" id="KW-0808">Transferase</keyword>
<feature type="domain" description="Glycosyltransferase 2-like" evidence="4">
    <location>
        <begin position="4"/>
        <end position="134"/>
    </location>
</feature>
<name>A0A3P2A3W7_9BACE</name>
<dbReference type="Gene3D" id="3.90.550.10">
    <property type="entry name" value="Spore Coat Polysaccharide Biosynthesis Protein SpsA, Chain A"/>
    <property type="match status" value="1"/>
</dbReference>
<keyword evidence="6" id="KW-1185">Reference proteome</keyword>
<dbReference type="InterPro" id="IPR029044">
    <property type="entry name" value="Nucleotide-diphossugar_trans"/>
</dbReference>
<comment type="caution">
    <text evidence="5">The sequence shown here is derived from an EMBL/GenBank/DDBJ whole genome shotgun (WGS) entry which is preliminary data.</text>
</comment>
<dbReference type="Proteomes" id="UP000279562">
    <property type="component" value="Unassembled WGS sequence"/>
</dbReference>
<keyword evidence="3" id="KW-1133">Transmembrane helix</keyword>
<evidence type="ECO:0000313" key="6">
    <source>
        <dbReference type="Proteomes" id="UP000279562"/>
    </source>
</evidence>